<dbReference type="AlphaFoldDB" id="A0A2T5ISE3"/>
<comment type="similarity">
    <text evidence="1">Belongs to the AB hydrolase superfamily.</text>
</comment>
<feature type="domain" description="AB hydrolase-1" evidence="3">
    <location>
        <begin position="27"/>
        <end position="269"/>
    </location>
</feature>
<reference evidence="4 5" key="1">
    <citation type="submission" date="2018-04" db="EMBL/GenBank/DDBJ databases">
        <title>Genomic Encyclopedia of Archaeal and Bacterial Type Strains, Phase II (KMG-II): from individual species to whole genera.</title>
        <authorList>
            <person name="Goeker M."/>
        </authorList>
    </citation>
    <scope>NUCLEOTIDE SEQUENCE [LARGE SCALE GENOMIC DNA]</scope>
    <source>
        <strain evidence="4 5">DSM 5822</strain>
    </source>
</reference>
<name>A0A2T5ISE3_9GAMM</name>
<dbReference type="PANTHER" id="PTHR43798:SF14">
    <property type="entry name" value="SERINE HYDROLASE-LIKE PROTEIN DDB_G0286239"/>
    <property type="match status" value="1"/>
</dbReference>
<keyword evidence="5" id="KW-1185">Reference proteome</keyword>
<dbReference type="PRINTS" id="PR00111">
    <property type="entry name" value="ABHYDROLASE"/>
</dbReference>
<dbReference type="Proteomes" id="UP000244223">
    <property type="component" value="Unassembled WGS sequence"/>
</dbReference>
<gene>
    <name evidence="4" type="ORF">C8N29_13211</name>
</gene>
<comment type="caution">
    <text evidence="4">The sequence shown here is derived from an EMBL/GenBank/DDBJ whole genome shotgun (WGS) entry which is preliminary data.</text>
</comment>
<evidence type="ECO:0000313" key="4">
    <source>
        <dbReference type="EMBL" id="PTQ86744.1"/>
    </source>
</evidence>
<proteinExistence type="inferred from homology"/>
<dbReference type="EMBL" id="QAON01000032">
    <property type="protein sequence ID" value="PTQ86744.1"/>
    <property type="molecule type" value="Genomic_DNA"/>
</dbReference>
<dbReference type="ESTHER" id="9lact-a0a2t5ise3">
    <property type="family name" value="6_AlphaBeta_hydrolase"/>
</dbReference>
<dbReference type="RefSeq" id="WP_107867039.1">
    <property type="nucleotide sequence ID" value="NZ_QAON01000032.1"/>
</dbReference>
<evidence type="ECO:0000313" key="5">
    <source>
        <dbReference type="Proteomes" id="UP000244223"/>
    </source>
</evidence>
<evidence type="ECO:0000256" key="1">
    <source>
        <dbReference type="ARBA" id="ARBA00008645"/>
    </source>
</evidence>
<dbReference type="GO" id="GO:0016020">
    <property type="term" value="C:membrane"/>
    <property type="evidence" value="ECO:0007669"/>
    <property type="project" value="TreeGrafter"/>
</dbReference>
<evidence type="ECO:0000256" key="2">
    <source>
        <dbReference type="ARBA" id="ARBA00022801"/>
    </source>
</evidence>
<dbReference type="OrthoDB" id="252464at2"/>
<dbReference type="Pfam" id="PF00561">
    <property type="entry name" value="Abhydrolase_1"/>
    <property type="match status" value="1"/>
</dbReference>
<keyword evidence="2 4" id="KW-0378">Hydrolase</keyword>
<evidence type="ECO:0000259" key="3">
    <source>
        <dbReference type="Pfam" id="PF00561"/>
    </source>
</evidence>
<organism evidence="4 5">
    <name type="scientific">Agitococcus lubricus</name>
    <dbReference type="NCBI Taxonomy" id="1077255"/>
    <lineage>
        <taxon>Bacteria</taxon>
        <taxon>Pseudomonadati</taxon>
        <taxon>Pseudomonadota</taxon>
        <taxon>Gammaproteobacteria</taxon>
        <taxon>Moraxellales</taxon>
        <taxon>Moraxellaceae</taxon>
        <taxon>Agitococcus</taxon>
    </lineage>
</organism>
<dbReference type="GO" id="GO:0016787">
    <property type="term" value="F:hydrolase activity"/>
    <property type="evidence" value="ECO:0007669"/>
    <property type="project" value="UniProtKB-KW"/>
</dbReference>
<dbReference type="PANTHER" id="PTHR43798">
    <property type="entry name" value="MONOACYLGLYCEROL LIPASE"/>
    <property type="match status" value="1"/>
</dbReference>
<protein>
    <submittedName>
        <fullName evidence="4">Epoxide hydrolase</fullName>
    </submittedName>
</protein>
<dbReference type="InterPro" id="IPR000073">
    <property type="entry name" value="AB_hydrolase_1"/>
</dbReference>
<accession>A0A2T5ISE3</accession>
<sequence length="288" mass="31875">MMEVHERRFHVNGRLMAARCWHDSQLPPILALHGWLDNAATFDRLAPYLSNYHVVALDFAGHGYSEHRAQGVRYHLVDHLDDVLAVVKQLAWTSFTLMGHSMGAGIAVLFSAAMPDAINKLVLIEGLGPYTGQVEDSVQHLSTALNEWQHAHQGTSRILPSFDHAVKARMNGLLPVGEQAARLLCQRGTKQVADGLVWTADKRLRLSSPTRFSEQQVCAYLSAIQCPTLLISAENTLPFDRTAYQQRINAIKQLTHVQLAGGHHLHLDDNVDGVAQVLTTFLQTATVS</sequence>
<dbReference type="SUPFAM" id="SSF53474">
    <property type="entry name" value="alpha/beta-Hydrolases"/>
    <property type="match status" value="1"/>
</dbReference>
<dbReference type="InterPro" id="IPR029058">
    <property type="entry name" value="AB_hydrolase_fold"/>
</dbReference>
<dbReference type="Gene3D" id="3.40.50.1820">
    <property type="entry name" value="alpha/beta hydrolase"/>
    <property type="match status" value="1"/>
</dbReference>
<dbReference type="InterPro" id="IPR050266">
    <property type="entry name" value="AB_hydrolase_sf"/>
</dbReference>